<dbReference type="EMBL" id="CP012643">
    <property type="protein sequence ID" value="ALJ01500.1"/>
    <property type="molecule type" value="Genomic_DNA"/>
</dbReference>
<evidence type="ECO:0008006" key="3">
    <source>
        <dbReference type="Google" id="ProtNLM"/>
    </source>
</evidence>
<dbReference type="InterPro" id="IPR055151">
    <property type="entry name" value="GH113"/>
</dbReference>
<protein>
    <recommendedName>
        <fullName evidence="3">GTA TIM-barrel-like domain-containing protein</fullName>
    </recommendedName>
</protein>
<sequence>MPQMELMRGVNWVAADTVTLEQLQKAKDHGVEWIAQTPFGWQKNHNTPELAFSSQRGYWGERDEGLIQTTQLARSIGLKTLLKPHIWLRNNKDGAWVGSIKMTSEEDWKTWFQNYRTMMLHYARLADSMQIEAVCIGTELHMAAVERPRDWRQLIKDIRQVYRGKLTYAANWSDEFEDIEFWDDLDFIGVQAYFPLSKKPAPTLSDLLKAWEPHVKTIEKLQRKFNKPVVFTEVGYRNIPHAAAEPWTWPSRGQATEPEDPATQERLYEAMYRTFWQKPWFRGTFIWKWYPHVRENGRARRDFTPQGLPAAQVMARYYKAGK</sequence>
<gene>
    <name evidence="1" type="ORF">DC20_15585</name>
</gene>
<dbReference type="Proteomes" id="UP000061382">
    <property type="component" value="Chromosome"/>
</dbReference>
<organism evidence="1 2">
    <name type="scientific">Rufibacter tibetensis</name>
    <dbReference type="NCBI Taxonomy" id="512763"/>
    <lineage>
        <taxon>Bacteria</taxon>
        <taxon>Pseudomonadati</taxon>
        <taxon>Bacteroidota</taxon>
        <taxon>Cytophagia</taxon>
        <taxon>Cytophagales</taxon>
        <taxon>Hymenobacteraceae</taxon>
        <taxon>Rufibacter</taxon>
    </lineage>
</organism>
<dbReference type="Gene3D" id="3.20.20.80">
    <property type="entry name" value="Glycosidases"/>
    <property type="match status" value="1"/>
</dbReference>
<evidence type="ECO:0000313" key="1">
    <source>
        <dbReference type="EMBL" id="ALJ01500.1"/>
    </source>
</evidence>
<dbReference type="KEGG" id="rti:DC20_15585"/>
<evidence type="ECO:0000313" key="2">
    <source>
        <dbReference type="Proteomes" id="UP000061382"/>
    </source>
</evidence>
<dbReference type="SUPFAM" id="SSF51445">
    <property type="entry name" value="(Trans)glycosidases"/>
    <property type="match status" value="1"/>
</dbReference>
<reference evidence="1 2" key="1">
    <citation type="submission" date="2015-08" db="EMBL/GenBank/DDBJ databases">
        <title>Complete genome sequence of Rufibacter tibetensis strain 1351t, a radiation-resistant bacterium from tibet plateau.</title>
        <authorList>
            <person name="Dai J."/>
        </authorList>
    </citation>
    <scope>NUCLEOTIDE SEQUENCE [LARGE SCALE GENOMIC DNA]</scope>
    <source>
        <strain evidence="1 2">1351</strain>
    </source>
</reference>
<dbReference type="STRING" id="512763.DC20_15585"/>
<dbReference type="InterPro" id="IPR017853">
    <property type="entry name" value="GH"/>
</dbReference>
<dbReference type="AlphaFoldDB" id="A0A0P0CP37"/>
<dbReference type="PATRIC" id="fig|512763.3.peg.3428"/>
<dbReference type="Pfam" id="PF22612">
    <property type="entry name" value="GH113"/>
    <property type="match status" value="1"/>
</dbReference>
<proteinExistence type="predicted"/>
<dbReference type="CDD" id="cd19608">
    <property type="entry name" value="GH113_mannanase-like"/>
    <property type="match status" value="1"/>
</dbReference>
<accession>A0A0P0CP37</accession>
<keyword evidence="2" id="KW-1185">Reference proteome</keyword>
<name>A0A0P0CP37_9BACT</name>